<feature type="compositionally biased region" description="Low complexity" evidence="9">
    <location>
        <begin position="292"/>
        <end position="302"/>
    </location>
</feature>
<feature type="compositionally biased region" description="Polar residues" evidence="9">
    <location>
        <begin position="303"/>
        <end position="323"/>
    </location>
</feature>
<dbReference type="PANTHER" id="PTHR46294:SF4">
    <property type="entry name" value="SEGMENTATION PROTEIN EVEN-SKIPPED"/>
    <property type="match status" value="1"/>
</dbReference>
<dbReference type="SMART" id="SM00389">
    <property type="entry name" value="HOX"/>
    <property type="match status" value="1"/>
</dbReference>
<evidence type="ECO:0000313" key="12">
    <source>
        <dbReference type="Proteomes" id="UP000821837"/>
    </source>
</evidence>
<name>A0A9D4SVT1_RHISA</name>
<evidence type="ECO:0000256" key="7">
    <source>
        <dbReference type="PROSITE-ProRule" id="PRU00108"/>
    </source>
</evidence>
<organism evidence="11 12">
    <name type="scientific">Rhipicephalus sanguineus</name>
    <name type="common">Brown dog tick</name>
    <name type="synonym">Ixodes sanguineus</name>
    <dbReference type="NCBI Taxonomy" id="34632"/>
    <lineage>
        <taxon>Eukaryota</taxon>
        <taxon>Metazoa</taxon>
        <taxon>Ecdysozoa</taxon>
        <taxon>Arthropoda</taxon>
        <taxon>Chelicerata</taxon>
        <taxon>Arachnida</taxon>
        <taxon>Acari</taxon>
        <taxon>Parasitiformes</taxon>
        <taxon>Ixodida</taxon>
        <taxon>Ixodoidea</taxon>
        <taxon>Ixodidae</taxon>
        <taxon>Rhipicephalinae</taxon>
        <taxon>Rhipicephalus</taxon>
        <taxon>Rhipicephalus</taxon>
    </lineage>
</organism>
<dbReference type="InterPro" id="IPR052002">
    <property type="entry name" value="Even-skipped_HD"/>
</dbReference>
<keyword evidence="4 7" id="KW-0371">Homeobox</keyword>
<dbReference type="VEuPathDB" id="VectorBase:RSAN_042790"/>
<dbReference type="AlphaFoldDB" id="A0A9D4SVT1"/>
<dbReference type="OMA" id="LPFPYYT"/>
<evidence type="ECO:0000256" key="9">
    <source>
        <dbReference type="SAM" id="MobiDB-lite"/>
    </source>
</evidence>
<feature type="region of interest" description="Disordered" evidence="9">
    <location>
        <begin position="292"/>
        <end position="361"/>
    </location>
</feature>
<dbReference type="EMBL" id="JABSTV010001251">
    <property type="protein sequence ID" value="KAH7951202.1"/>
    <property type="molecule type" value="Genomic_DNA"/>
</dbReference>
<comment type="similarity">
    <text evidence="6">Belongs to the even-skipped homeobox family.</text>
</comment>
<evidence type="ECO:0000256" key="4">
    <source>
        <dbReference type="ARBA" id="ARBA00023155"/>
    </source>
</evidence>
<feature type="domain" description="Homeobox" evidence="10">
    <location>
        <begin position="121"/>
        <end position="181"/>
    </location>
</feature>
<evidence type="ECO:0000259" key="10">
    <source>
        <dbReference type="PROSITE" id="PS50071"/>
    </source>
</evidence>
<feature type="DNA-binding region" description="Homeobox" evidence="7">
    <location>
        <begin position="123"/>
        <end position="182"/>
    </location>
</feature>
<evidence type="ECO:0000256" key="6">
    <source>
        <dbReference type="ARBA" id="ARBA00038449"/>
    </source>
</evidence>
<feature type="region of interest" description="Disordered" evidence="9">
    <location>
        <begin position="241"/>
        <end position="278"/>
    </location>
</feature>
<evidence type="ECO:0000256" key="3">
    <source>
        <dbReference type="ARBA" id="ARBA00023125"/>
    </source>
</evidence>
<dbReference type="InterPro" id="IPR001356">
    <property type="entry name" value="HD"/>
</dbReference>
<dbReference type="Proteomes" id="UP000821837">
    <property type="component" value="Chromosome 5"/>
</dbReference>
<keyword evidence="5 7" id="KW-0539">Nucleus</keyword>
<dbReference type="CDD" id="cd00086">
    <property type="entry name" value="homeodomain"/>
    <property type="match status" value="1"/>
</dbReference>
<dbReference type="PRINTS" id="PR00024">
    <property type="entry name" value="HOMEOBOX"/>
</dbReference>
<accession>A0A9D4SVT1</accession>
<evidence type="ECO:0000256" key="2">
    <source>
        <dbReference type="ARBA" id="ARBA00022473"/>
    </source>
</evidence>
<dbReference type="OrthoDB" id="6159439at2759"/>
<keyword evidence="12" id="KW-1185">Reference proteome</keyword>
<dbReference type="GO" id="GO:0005634">
    <property type="term" value="C:nucleus"/>
    <property type="evidence" value="ECO:0007669"/>
    <property type="project" value="UniProtKB-SubCell"/>
</dbReference>
<dbReference type="InterPro" id="IPR017970">
    <property type="entry name" value="Homeobox_CS"/>
</dbReference>
<evidence type="ECO:0000256" key="5">
    <source>
        <dbReference type="ARBA" id="ARBA00023242"/>
    </source>
</evidence>
<dbReference type="Pfam" id="PF00046">
    <property type="entry name" value="Homeodomain"/>
    <property type="match status" value="1"/>
</dbReference>
<keyword evidence="3 7" id="KW-0238">DNA-binding</keyword>
<sequence length="361" mass="38622">MQSYRLMLEHHHEEAMKGYDAKTLLHGSALHDRGYGDGYTKSDGYSKNDGYSKSDATGYGGKTGVVRTGSGATDATANAYKTTTEKCILLNSDPKEKSKKGGGPETSLAAAAAAAAAQDASGIRRYRTAFTREQLARLEREFSRENYVSRPRRCELAATLNLPESTIKVWFQNRRMKDKRQRMSLAWPYADPQFAAYMLNAAAAVAASGSAGYPYALPFPYYTAAAAALSPLSRYHVYSTGASPVRPPSPGGLQLAPGTFPRGPTDPATAASPTTTTPYSCPCPPCLPYTPGTTLPPTGQPSHQQHATSTTPTTAVSNRSPPSSRIIAAPEPITLNAHTTTEPSAKAPSFFRPFKTDSEKA</sequence>
<reference evidence="11" key="2">
    <citation type="submission" date="2021-09" db="EMBL/GenBank/DDBJ databases">
        <authorList>
            <person name="Jia N."/>
            <person name="Wang J."/>
            <person name="Shi W."/>
            <person name="Du L."/>
            <person name="Sun Y."/>
            <person name="Zhan W."/>
            <person name="Jiang J."/>
            <person name="Wang Q."/>
            <person name="Zhang B."/>
            <person name="Ji P."/>
            <person name="Sakyi L.B."/>
            <person name="Cui X."/>
            <person name="Yuan T."/>
            <person name="Jiang B."/>
            <person name="Yang W."/>
            <person name="Lam T.T.-Y."/>
            <person name="Chang Q."/>
            <person name="Ding S."/>
            <person name="Wang X."/>
            <person name="Zhu J."/>
            <person name="Ruan X."/>
            <person name="Zhao L."/>
            <person name="Wei J."/>
            <person name="Que T."/>
            <person name="Du C."/>
            <person name="Cheng J."/>
            <person name="Dai P."/>
            <person name="Han X."/>
            <person name="Huang E."/>
            <person name="Gao Y."/>
            <person name="Liu J."/>
            <person name="Shao H."/>
            <person name="Ye R."/>
            <person name="Li L."/>
            <person name="Wei W."/>
            <person name="Wang X."/>
            <person name="Wang C."/>
            <person name="Huo Q."/>
            <person name="Li W."/>
            <person name="Guo W."/>
            <person name="Chen H."/>
            <person name="Chen S."/>
            <person name="Zhou L."/>
            <person name="Zhou L."/>
            <person name="Ni X."/>
            <person name="Tian J."/>
            <person name="Zhou Y."/>
            <person name="Sheng Y."/>
            <person name="Liu T."/>
            <person name="Pan Y."/>
            <person name="Xia L."/>
            <person name="Li J."/>
            <person name="Zhao F."/>
            <person name="Cao W."/>
        </authorList>
    </citation>
    <scope>NUCLEOTIDE SEQUENCE</scope>
    <source>
        <strain evidence="11">Rsan-2018</strain>
        <tissue evidence="11">Larvae</tissue>
    </source>
</reference>
<dbReference type="GO" id="GO:0000981">
    <property type="term" value="F:DNA-binding transcription factor activity, RNA polymerase II-specific"/>
    <property type="evidence" value="ECO:0007669"/>
    <property type="project" value="InterPro"/>
</dbReference>
<comment type="subcellular location">
    <subcellularLocation>
        <location evidence="1 7 8">Nucleus</location>
    </subcellularLocation>
</comment>
<evidence type="ECO:0000256" key="8">
    <source>
        <dbReference type="RuleBase" id="RU000682"/>
    </source>
</evidence>
<feature type="region of interest" description="Disordered" evidence="9">
    <location>
        <begin position="36"/>
        <end position="60"/>
    </location>
</feature>
<comment type="caution">
    <text evidence="11">The sequence shown here is derived from an EMBL/GenBank/DDBJ whole genome shotgun (WGS) entry which is preliminary data.</text>
</comment>
<evidence type="ECO:0000313" key="11">
    <source>
        <dbReference type="EMBL" id="KAH7951202.1"/>
    </source>
</evidence>
<dbReference type="Gene3D" id="1.10.10.60">
    <property type="entry name" value="Homeodomain-like"/>
    <property type="match status" value="1"/>
</dbReference>
<dbReference type="PANTHER" id="PTHR46294">
    <property type="entry name" value="SEGMENTATION PROTEIN EVEN-SKIPPED"/>
    <property type="match status" value="1"/>
</dbReference>
<dbReference type="PROSITE" id="PS00027">
    <property type="entry name" value="HOMEOBOX_1"/>
    <property type="match status" value="1"/>
</dbReference>
<reference evidence="11" key="1">
    <citation type="journal article" date="2020" name="Cell">
        <title>Large-Scale Comparative Analyses of Tick Genomes Elucidate Their Genetic Diversity and Vector Capacities.</title>
        <authorList>
            <consortium name="Tick Genome and Microbiome Consortium (TIGMIC)"/>
            <person name="Jia N."/>
            <person name="Wang J."/>
            <person name="Shi W."/>
            <person name="Du L."/>
            <person name="Sun Y."/>
            <person name="Zhan W."/>
            <person name="Jiang J.F."/>
            <person name="Wang Q."/>
            <person name="Zhang B."/>
            <person name="Ji P."/>
            <person name="Bell-Sakyi L."/>
            <person name="Cui X.M."/>
            <person name="Yuan T.T."/>
            <person name="Jiang B.G."/>
            <person name="Yang W.F."/>
            <person name="Lam T.T."/>
            <person name="Chang Q.C."/>
            <person name="Ding S.J."/>
            <person name="Wang X.J."/>
            <person name="Zhu J.G."/>
            <person name="Ruan X.D."/>
            <person name="Zhao L."/>
            <person name="Wei J.T."/>
            <person name="Ye R.Z."/>
            <person name="Que T.C."/>
            <person name="Du C.H."/>
            <person name="Zhou Y.H."/>
            <person name="Cheng J.X."/>
            <person name="Dai P.F."/>
            <person name="Guo W.B."/>
            <person name="Han X.H."/>
            <person name="Huang E.J."/>
            <person name="Li L.F."/>
            <person name="Wei W."/>
            <person name="Gao Y.C."/>
            <person name="Liu J.Z."/>
            <person name="Shao H.Z."/>
            <person name="Wang X."/>
            <person name="Wang C.C."/>
            <person name="Yang T.C."/>
            <person name="Huo Q.B."/>
            <person name="Li W."/>
            <person name="Chen H.Y."/>
            <person name="Chen S.E."/>
            <person name="Zhou L.G."/>
            <person name="Ni X.B."/>
            <person name="Tian J.H."/>
            <person name="Sheng Y."/>
            <person name="Liu T."/>
            <person name="Pan Y.S."/>
            <person name="Xia L.Y."/>
            <person name="Li J."/>
            <person name="Zhao F."/>
            <person name="Cao W.C."/>
        </authorList>
    </citation>
    <scope>NUCLEOTIDE SEQUENCE</scope>
    <source>
        <strain evidence="11">Rsan-2018</strain>
    </source>
</reference>
<dbReference type="InterPro" id="IPR009057">
    <property type="entry name" value="Homeodomain-like_sf"/>
</dbReference>
<dbReference type="FunFam" id="1.10.10.60:FF:000256">
    <property type="entry name" value="Even-skipped homeobox 1"/>
    <property type="match status" value="1"/>
</dbReference>
<feature type="compositionally biased region" description="Low complexity" evidence="9">
    <location>
        <begin position="263"/>
        <end position="278"/>
    </location>
</feature>
<proteinExistence type="inferred from homology"/>
<gene>
    <name evidence="11" type="ORF">HPB52_006259</name>
</gene>
<dbReference type="InterPro" id="IPR020479">
    <property type="entry name" value="HD_metazoa"/>
</dbReference>
<dbReference type="PROSITE" id="PS50071">
    <property type="entry name" value="HOMEOBOX_2"/>
    <property type="match status" value="1"/>
</dbReference>
<dbReference type="GO" id="GO:0000978">
    <property type="term" value="F:RNA polymerase II cis-regulatory region sequence-specific DNA binding"/>
    <property type="evidence" value="ECO:0007669"/>
    <property type="project" value="TreeGrafter"/>
</dbReference>
<dbReference type="SUPFAM" id="SSF46689">
    <property type="entry name" value="Homeodomain-like"/>
    <property type="match status" value="1"/>
</dbReference>
<protein>
    <recommendedName>
        <fullName evidence="10">Homeobox domain-containing protein</fullName>
    </recommendedName>
</protein>
<keyword evidence="2" id="KW-0217">Developmental protein</keyword>
<evidence type="ECO:0000256" key="1">
    <source>
        <dbReference type="ARBA" id="ARBA00004123"/>
    </source>
</evidence>